<reference evidence="2 3" key="1">
    <citation type="submission" date="2014-07" db="EMBL/GenBank/DDBJ databases">
        <title>Complete genome sequence of a moderately halophilic bacterium Terribacillus aidingensis MP602, isolated from Cryptomeria fortunei in Tianmu mountain in China.</title>
        <authorList>
            <person name="Wang Y."/>
            <person name="Lu P."/>
            <person name="Zhang L."/>
        </authorList>
    </citation>
    <scope>NUCLEOTIDE SEQUENCE [LARGE SCALE GENOMIC DNA]</scope>
    <source>
        <strain evidence="2 3">MP602</strain>
    </source>
</reference>
<dbReference type="KEGG" id="tap:GZ22_09455"/>
<feature type="transmembrane region" description="Helical" evidence="1">
    <location>
        <begin position="23"/>
        <end position="42"/>
    </location>
</feature>
<dbReference type="HOGENOM" id="CLU_2620855_0_0_9"/>
<evidence type="ECO:0000313" key="2">
    <source>
        <dbReference type="EMBL" id="AIF66840.1"/>
    </source>
</evidence>
<dbReference type="Proteomes" id="UP000027980">
    <property type="component" value="Chromosome"/>
</dbReference>
<keyword evidence="1" id="KW-1133">Transmembrane helix</keyword>
<organism evidence="2 3">
    <name type="scientific">Terribacillus saccharophilus</name>
    <dbReference type="NCBI Taxonomy" id="361277"/>
    <lineage>
        <taxon>Bacteria</taxon>
        <taxon>Bacillati</taxon>
        <taxon>Bacillota</taxon>
        <taxon>Bacilli</taxon>
        <taxon>Bacillales</taxon>
        <taxon>Bacillaceae</taxon>
        <taxon>Terribacillus</taxon>
    </lineage>
</organism>
<name>A0A075LJC8_9BACI</name>
<protein>
    <submittedName>
        <fullName evidence="2">Uncharacterized protein</fullName>
    </submittedName>
</protein>
<evidence type="ECO:0000313" key="3">
    <source>
        <dbReference type="Proteomes" id="UP000027980"/>
    </source>
</evidence>
<dbReference type="EMBL" id="CP008876">
    <property type="protein sequence ID" value="AIF66840.1"/>
    <property type="molecule type" value="Genomic_DNA"/>
</dbReference>
<accession>A0A075LJC8</accession>
<keyword evidence="1" id="KW-0812">Transmembrane</keyword>
<dbReference type="AlphaFoldDB" id="A0A075LJC8"/>
<keyword evidence="1" id="KW-0472">Membrane</keyword>
<proteinExistence type="predicted"/>
<evidence type="ECO:0000256" key="1">
    <source>
        <dbReference type="SAM" id="Phobius"/>
    </source>
</evidence>
<sequence>MLYASEGGKLACQTLLAFAKTSLLKMLFVALSALFLKAVLYLNTVSVNFTKNLVYVARKNLRRLESVSKQRGCKEICH</sequence>
<gene>
    <name evidence="2" type="ORF">GZ22_09455</name>
</gene>